<dbReference type="PROSITE" id="PS50011">
    <property type="entry name" value="PROTEIN_KINASE_DOM"/>
    <property type="match status" value="1"/>
</dbReference>
<sequence>MAMDLLSFSACLLIIFSKSSTALDTISPSQSLTDGMTLVSNDGSFELGFFTPGSSKNRFLGIWYKNIPMQTVVWVANRINPIYDSSGLLKIESTGKIVLQGQNNTTVWSNNSTEVVQNPILQLLDSGNLVVKDGKDSNSENYLWQSFDYPTDTMLPGMKIGFDLRTGFHRRLAAWKNSDDPSPGDLTYGVELEGTPEMVLRKGSVKYYRSGLWNGDGFSGTPNLRSNPIFDYDFVWNETEVYYIYFLKNKSVMSRFVLNQTESVRQRYTWNPETQTWKLFSIMPSDYCDRCGLCGPNGNCDNNKLPSCQCLKKFRPKSLERWNSSDWSEGCVHNKPLNCQSGDGFITIAQVKTPDTTNSWVNKIMNLKECRARCLQNCSCMAYTNLDVRNGGSGCAMWFGDLIDIKQFQSDGQDLYIRVSASEAELSKKPKVMLAVTIATVIAMLLGLCVVVCYVCKRRKKLKDEPEDRNVNDKENQDQNEDMDLAVFELAMVAQATEAFSFNNKLGEGGFGPVYKGILANGQEIAVKRLSKSSGQGLNEFKNEVKLIAKLQHRNLVRLLGCCIQGDERMLVYEYMPNRSLDSFIFDQTRSKALNWCRRFQIICGIARGLLYLHQDSRLRIIHRDLKASNVLLDSEMNPKISDFGMARTFGGDQTEANTNRVVGTYGYMAPEYAIDGLFSVKSDVFSFGILLLEIISGRKNRGFYDPNHSGNLIEHAWRLWKEGRPLDLADDFLVETGNLSEVLRCIHISLLCVQQHPEGRPTMSSVVLMLGSENELPQPKQPGFLFYKKPLEADTSSGNDGSSSRNEISISVLEAR</sequence>
<dbReference type="FunFam" id="1.10.510.10:FF:000060">
    <property type="entry name" value="G-type lectin S-receptor-like serine/threonine-protein kinase"/>
    <property type="match status" value="1"/>
</dbReference>
<evidence type="ECO:0000256" key="13">
    <source>
        <dbReference type="ARBA" id="ARBA00023136"/>
    </source>
</evidence>
<evidence type="ECO:0000256" key="1">
    <source>
        <dbReference type="ARBA" id="ARBA00004251"/>
    </source>
</evidence>
<dbReference type="GO" id="GO:0004674">
    <property type="term" value="F:protein serine/threonine kinase activity"/>
    <property type="evidence" value="ECO:0007669"/>
    <property type="project" value="UniProtKB-KW"/>
</dbReference>
<reference evidence="27" key="1">
    <citation type="submission" date="2025-08" db="UniProtKB">
        <authorList>
            <consortium name="RefSeq"/>
        </authorList>
    </citation>
    <scope>IDENTIFICATION</scope>
    <source>
        <tissue evidence="27">Fruit stalk</tissue>
    </source>
</reference>
<evidence type="ECO:0000256" key="22">
    <source>
        <dbReference type="SAM" id="SignalP"/>
    </source>
</evidence>
<dbReference type="PANTHER" id="PTHR27002">
    <property type="entry name" value="RECEPTOR-LIKE SERINE/THREONINE-PROTEIN KINASE SD1-8"/>
    <property type="match status" value="1"/>
</dbReference>
<dbReference type="SMART" id="SM00220">
    <property type="entry name" value="S_TKc"/>
    <property type="match status" value="1"/>
</dbReference>
<dbReference type="Proteomes" id="UP000515121">
    <property type="component" value="Unplaced"/>
</dbReference>
<dbReference type="FunFam" id="2.90.10.10:FF:000004">
    <property type="entry name" value="G-type lectin S-receptor-like serine/threonine-protein kinase"/>
    <property type="match status" value="1"/>
</dbReference>
<dbReference type="CDD" id="cd01098">
    <property type="entry name" value="PAN_AP_plant"/>
    <property type="match status" value="1"/>
</dbReference>
<dbReference type="GO" id="GO:0005524">
    <property type="term" value="F:ATP binding"/>
    <property type="evidence" value="ECO:0007669"/>
    <property type="project" value="UniProtKB-KW"/>
</dbReference>
<dbReference type="PROSITE" id="PS00108">
    <property type="entry name" value="PROTEIN_KINASE_ST"/>
    <property type="match status" value="1"/>
</dbReference>
<dbReference type="SUPFAM" id="SSF56112">
    <property type="entry name" value="Protein kinase-like (PK-like)"/>
    <property type="match status" value="1"/>
</dbReference>
<evidence type="ECO:0000256" key="4">
    <source>
        <dbReference type="ARBA" id="ARBA00022553"/>
    </source>
</evidence>
<feature type="region of interest" description="Disordered" evidence="20">
    <location>
        <begin position="792"/>
        <end position="817"/>
    </location>
</feature>
<dbReference type="InterPro" id="IPR003609">
    <property type="entry name" value="Pan_app"/>
</dbReference>
<dbReference type="Gene3D" id="3.30.200.20">
    <property type="entry name" value="Phosphorylase Kinase, domain 1"/>
    <property type="match status" value="1"/>
</dbReference>
<evidence type="ECO:0000256" key="16">
    <source>
        <dbReference type="ARBA" id="ARBA00023180"/>
    </source>
</evidence>
<dbReference type="InterPro" id="IPR000719">
    <property type="entry name" value="Prot_kinase_dom"/>
</dbReference>
<comment type="catalytic activity">
    <reaction evidence="17 19">
        <text>L-threonyl-[protein] + ATP = O-phospho-L-threonyl-[protein] + ADP + H(+)</text>
        <dbReference type="Rhea" id="RHEA:46608"/>
        <dbReference type="Rhea" id="RHEA-COMP:11060"/>
        <dbReference type="Rhea" id="RHEA-COMP:11605"/>
        <dbReference type="ChEBI" id="CHEBI:15378"/>
        <dbReference type="ChEBI" id="CHEBI:30013"/>
        <dbReference type="ChEBI" id="CHEBI:30616"/>
        <dbReference type="ChEBI" id="CHEBI:61977"/>
        <dbReference type="ChEBI" id="CHEBI:456216"/>
        <dbReference type="EC" id="2.7.11.1"/>
    </reaction>
</comment>
<dbReference type="PIRSF" id="PIRSF000641">
    <property type="entry name" value="SRK"/>
    <property type="match status" value="1"/>
</dbReference>
<dbReference type="CDD" id="cd00028">
    <property type="entry name" value="B_lectin"/>
    <property type="match status" value="1"/>
</dbReference>
<dbReference type="Pfam" id="PF01453">
    <property type="entry name" value="B_lectin"/>
    <property type="match status" value="1"/>
</dbReference>
<accession>A0A6P5WMC6</accession>
<evidence type="ECO:0000256" key="7">
    <source>
        <dbReference type="ARBA" id="ARBA00022729"/>
    </source>
</evidence>
<evidence type="ECO:0000256" key="21">
    <source>
        <dbReference type="SAM" id="Phobius"/>
    </source>
</evidence>
<evidence type="ECO:0000256" key="20">
    <source>
        <dbReference type="SAM" id="MobiDB-lite"/>
    </source>
</evidence>
<evidence type="ECO:0000256" key="6">
    <source>
        <dbReference type="ARBA" id="ARBA00022692"/>
    </source>
</evidence>
<dbReference type="InterPro" id="IPR021820">
    <property type="entry name" value="S-locus_recpt_kinase_C"/>
</dbReference>
<dbReference type="FunFam" id="3.50.4.10:FF:000002">
    <property type="entry name" value="G-type lectin S-receptor-like serine/threonine-protein kinase"/>
    <property type="match status" value="1"/>
</dbReference>
<dbReference type="InterPro" id="IPR036426">
    <property type="entry name" value="Bulb-type_lectin_dom_sf"/>
</dbReference>
<dbReference type="InterPro" id="IPR000858">
    <property type="entry name" value="S_locus_glycoprot_dom"/>
</dbReference>
<evidence type="ECO:0000256" key="8">
    <source>
        <dbReference type="ARBA" id="ARBA00022734"/>
    </source>
</evidence>
<dbReference type="OrthoDB" id="785331at2759"/>
<dbReference type="SMART" id="SM00473">
    <property type="entry name" value="PAN_AP"/>
    <property type="match status" value="1"/>
</dbReference>
<dbReference type="PROSITE" id="PS50927">
    <property type="entry name" value="BULB_LECTIN"/>
    <property type="match status" value="1"/>
</dbReference>
<keyword evidence="26" id="KW-1185">Reference proteome</keyword>
<comment type="subcellular location">
    <subcellularLocation>
        <location evidence="1">Cell membrane</location>
        <topology evidence="1">Single-pass type I membrane protein</topology>
    </subcellularLocation>
</comment>
<keyword evidence="12 21" id="KW-1133">Transmembrane helix</keyword>
<feature type="transmembrane region" description="Helical" evidence="21">
    <location>
        <begin position="432"/>
        <end position="456"/>
    </location>
</feature>
<dbReference type="GO" id="GO:0005886">
    <property type="term" value="C:plasma membrane"/>
    <property type="evidence" value="ECO:0007669"/>
    <property type="project" value="UniProtKB-SubCell"/>
</dbReference>
<evidence type="ECO:0000256" key="5">
    <source>
        <dbReference type="ARBA" id="ARBA00022679"/>
    </source>
</evidence>
<dbReference type="SUPFAM" id="SSF51110">
    <property type="entry name" value="alpha-D-mannose-specific plant lectins"/>
    <property type="match status" value="1"/>
</dbReference>
<dbReference type="FunFam" id="3.30.200.20:FF:000330">
    <property type="entry name" value="G-type lectin S-receptor-like serine/threonine-protein kinase At4g03230"/>
    <property type="match status" value="1"/>
</dbReference>
<dbReference type="GeneID" id="111275761"/>
<keyword evidence="7 22" id="KW-0732">Signal</keyword>
<feature type="signal peptide" evidence="22">
    <location>
        <begin position="1"/>
        <end position="22"/>
    </location>
</feature>
<dbReference type="InterPro" id="IPR011009">
    <property type="entry name" value="Kinase-like_dom_sf"/>
</dbReference>
<dbReference type="PANTHER" id="PTHR27002:SF1101">
    <property type="entry name" value="RECEPTOR-LIKE SERINE_THREONINE-PROTEIN KINASE"/>
    <property type="match status" value="1"/>
</dbReference>
<dbReference type="Pfam" id="PF11883">
    <property type="entry name" value="DUF3403"/>
    <property type="match status" value="1"/>
</dbReference>
<keyword evidence="13 21" id="KW-0472">Membrane</keyword>
<keyword evidence="10 19" id="KW-0418">Kinase</keyword>
<evidence type="ECO:0000313" key="27">
    <source>
        <dbReference type="RefSeq" id="XP_022717008.1"/>
    </source>
</evidence>
<evidence type="ECO:0000256" key="12">
    <source>
        <dbReference type="ARBA" id="ARBA00022989"/>
    </source>
</evidence>
<dbReference type="PROSITE" id="PS50948">
    <property type="entry name" value="PAN"/>
    <property type="match status" value="1"/>
</dbReference>
<feature type="domain" description="Bulb-type lectin" evidence="24">
    <location>
        <begin position="23"/>
        <end position="144"/>
    </location>
</feature>
<dbReference type="InterPro" id="IPR008271">
    <property type="entry name" value="Ser/Thr_kinase_AS"/>
</dbReference>
<evidence type="ECO:0000256" key="10">
    <source>
        <dbReference type="ARBA" id="ARBA00022777"/>
    </source>
</evidence>
<dbReference type="Pfam" id="PF08276">
    <property type="entry name" value="PAN_2"/>
    <property type="match status" value="1"/>
</dbReference>
<keyword evidence="4" id="KW-0597">Phosphoprotein</keyword>
<dbReference type="Gene3D" id="3.50.4.10">
    <property type="entry name" value="Hepatocyte Growth Factor"/>
    <property type="match status" value="1"/>
</dbReference>
<dbReference type="GO" id="GO:0048544">
    <property type="term" value="P:recognition of pollen"/>
    <property type="evidence" value="ECO:0007669"/>
    <property type="project" value="InterPro"/>
</dbReference>
<evidence type="ECO:0000256" key="15">
    <source>
        <dbReference type="ARBA" id="ARBA00023170"/>
    </source>
</evidence>
<comment type="similarity">
    <text evidence="19">Belongs to the protein kinase superfamily. Ser/Thr protein kinase family.</text>
</comment>
<dbReference type="GO" id="GO:0030246">
    <property type="term" value="F:carbohydrate binding"/>
    <property type="evidence" value="ECO:0007669"/>
    <property type="project" value="UniProtKB-KW"/>
</dbReference>
<feature type="domain" description="Protein kinase" evidence="23">
    <location>
        <begin position="500"/>
        <end position="785"/>
    </location>
</feature>
<dbReference type="KEGG" id="dzi:111275761"/>
<dbReference type="Pfam" id="PF00954">
    <property type="entry name" value="S_locus_glycop"/>
    <property type="match status" value="1"/>
</dbReference>
<evidence type="ECO:0000256" key="14">
    <source>
        <dbReference type="ARBA" id="ARBA00023157"/>
    </source>
</evidence>
<name>A0A6P5WMC6_DURZI</name>
<comment type="catalytic activity">
    <reaction evidence="18 19">
        <text>L-seryl-[protein] + ATP = O-phospho-L-seryl-[protein] + ADP + H(+)</text>
        <dbReference type="Rhea" id="RHEA:17989"/>
        <dbReference type="Rhea" id="RHEA-COMP:9863"/>
        <dbReference type="Rhea" id="RHEA-COMP:11604"/>
        <dbReference type="ChEBI" id="CHEBI:15378"/>
        <dbReference type="ChEBI" id="CHEBI:29999"/>
        <dbReference type="ChEBI" id="CHEBI:30616"/>
        <dbReference type="ChEBI" id="CHEBI:83421"/>
        <dbReference type="ChEBI" id="CHEBI:456216"/>
        <dbReference type="EC" id="2.7.11.1"/>
    </reaction>
</comment>
<dbReference type="InterPro" id="IPR024171">
    <property type="entry name" value="SRK-like_kinase"/>
</dbReference>
<gene>
    <name evidence="27" type="primary">LOC111275761</name>
</gene>
<keyword evidence="3 19" id="KW-0723">Serine/threonine-protein kinase</keyword>
<evidence type="ECO:0000256" key="17">
    <source>
        <dbReference type="ARBA" id="ARBA00047899"/>
    </source>
</evidence>
<dbReference type="InterPro" id="IPR001245">
    <property type="entry name" value="Ser-Thr/Tyr_kinase_cat_dom"/>
</dbReference>
<feature type="domain" description="Apple" evidence="25">
    <location>
        <begin position="339"/>
        <end position="420"/>
    </location>
</feature>
<keyword evidence="14" id="KW-1015">Disulfide bond</keyword>
<evidence type="ECO:0000256" key="3">
    <source>
        <dbReference type="ARBA" id="ARBA00022527"/>
    </source>
</evidence>
<evidence type="ECO:0000259" key="23">
    <source>
        <dbReference type="PROSITE" id="PS50011"/>
    </source>
</evidence>
<dbReference type="Pfam" id="PF07714">
    <property type="entry name" value="PK_Tyr_Ser-Thr"/>
    <property type="match status" value="1"/>
</dbReference>
<evidence type="ECO:0000256" key="9">
    <source>
        <dbReference type="ARBA" id="ARBA00022741"/>
    </source>
</evidence>
<evidence type="ECO:0000256" key="18">
    <source>
        <dbReference type="ARBA" id="ARBA00048679"/>
    </source>
</evidence>
<evidence type="ECO:0000259" key="24">
    <source>
        <dbReference type="PROSITE" id="PS50927"/>
    </source>
</evidence>
<dbReference type="AlphaFoldDB" id="A0A6P5WMC6"/>
<keyword evidence="9 19" id="KW-0547">Nucleotide-binding</keyword>
<dbReference type="EC" id="2.7.11.1" evidence="19"/>
<keyword evidence="16" id="KW-0325">Glycoprotein</keyword>
<dbReference type="InterPro" id="IPR001480">
    <property type="entry name" value="Bulb-type_lectin_dom"/>
</dbReference>
<evidence type="ECO:0000313" key="26">
    <source>
        <dbReference type="Proteomes" id="UP000515121"/>
    </source>
</evidence>
<feature type="chain" id="PRO_5028474662" description="Receptor-like serine/threonine-protein kinase" evidence="22">
    <location>
        <begin position="23"/>
        <end position="817"/>
    </location>
</feature>
<keyword evidence="5 19" id="KW-0808">Transferase</keyword>
<keyword evidence="8" id="KW-0430">Lectin</keyword>
<protein>
    <recommendedName>
        <fullName evidence="19">Receptor-like serine/threonine-protein kinase</fullName>
        <ecNumber evidence="19">2.7.11.1</ecNumber>
    </recommendedName>
</protein>
<keyword evidence="6 21" id="KW-0812">Transmembrane</keyword>
<keyword evidence="15" id="KW-0675">Receptor</keyword>
<keyword evidence="2" id="KW-1003">Cell membrane</keyword>
<evidence type="ECO:0000256" key="11">
    <source>
        <dbReference type="ARBA" id="ARBA00022840"/>
    </source>
</evidence>
<dbReference type="CDD" id="cd14066">
    <property type="entry name" value="STKc_IRAK"/>
    <property type="match status" value="1"/>
</dbReference>
<proteinExistence type="inferred from homology"/>
<dbReference type="SMART" id="SM00108">
    <property type="entry name" value="B_lectin"/>
    <property type="match status" value="1"/>
</dbReference>
<organism evidence="26 27">
    <name type="scientific">Durio zibethinus</name>
    <name type="common">Durian</name>
    <dbReference type="NCBI Taxonomy" id="66656"/>
    <lineage>
        <taxon>Eukaryota</taxon>
        <taxon>Viridiplantae</taxon>
        <taxon>Streptophyta</taxon>
        <taxon>Embryophyta</taxon>
        <taxon>Tracheophyta</taxon>
        <taxon>Spermatophyta</taxon>
        <taxon>Magnoliopsida</taxon>
        <taxon>eudicotyledons</taxon>
        <taxon>Gunneridae</taxon>
        <taxon>Pentapetalae</taxon>
        <taxon>rosids</taxon>
        <taxon>malvids</taxon>
        <taxon>Malvales</taxon>
        <taxon>Malvaceae</taxon>
        <taxon>Helicteroideae</taxon>
        <taxon>Durio</taxon>
    </lineage>
</organism>
<dbReference type="Gene3D" id="2.90.10.10">
    <property type="entry name" value="Bulb-type lectin domain"/>
    <property type="match status" value="1"/>
</dbReference>
<evidence type="ECO:0000256" key="2">
    <source>
        <dbReference type="ARBA" id="ARBA00022475"/>
    </source>
</evidence>
<dbReference type="Gene3D" id="1.10.510.10">
    <property type="entry name" value="Transferase(Phosphotransferase) domain 1"/>
    <property type="match status" value="1"/>
</dbReference>
<evidence type="ECO:0000256" key="19">
    <source>
        <dbReference type="PIRNR" id="PIRNR000641"/>
    </source>
</evidence>
<evidence type="ECO:0000259" key="25">
    <source>
        <dbReference type="PROSITE" id="PS50948"/>
    </source>
</evidence>
<feature type="compositionally biased region" description="Polar residues" evidence="20">
    <location>
        <begin position="795"/>
        <end position="810"/>
    </location>
</feature>
<dbReference type="RefSeq" id="XP_022717008.1">
    <property type="nucleotide sequence ID" value="XM_022861273.1"/>
</dbReference>
<keyword evidence="11 19" id="KW-0067">ATP-binding</keyword>